<name>A0A8B6GTM7_MYTGA</name>
<comment type="caution">
    <text evidence="1">The sequence shown here is derived from an EMBL/GenBank/DDBJ whole genome shotgun (WGS) entry which is preliminary data.</text>
</comment>
<dbReference type="InterPro" id="IPR036322">
    <property type="entry name" value="WD40_repeat_dom_sf"/>
</dbReference>
<evidence type="ECO:0000313" key="2">
    <source>
        <dbReference type="Proteomes" id="UP000596742"/>
    </source>
</evidence>
<evidence type="ECO:0000313" key="1">
    <source>
        <dbReference type="EMBL" id="VDI68456.1"/>
    </source>
</evidence>
<organism evidence="1 2">
    <name type="scientific">Mytilus galloprovincialis</name>
    <name type="common">Mediterranean mussel</name>
    <dbReference type="NCBI Taxonomy" id="29158"/>
    <lineage>
        <taxon>Eukaryota</taxon>
        <taxon>Metazoa</taxon>
        <taxon>Spiralia</taxon>
        <taxon>Lophotrochozoa</taxon>
        <taxon>Mollusca</taxon>
        <taxon>Bivalvia</taxon>
        <taxon>Autobranchia</taxon>
        <taxon>Pteriomorphia</taxon>
        <taxon>Mytilida</taxon>
        <taxon>Mytiloidea</taxon>
        <taxon>Mytilidae</taxon>
        <taxon>Mytilinae</taxon>
        <taxon>Mytilus</taxon>
    </lineage>
</organism>
<sequence>MVVNTEISLKRQTSVSREAQIDLQEQSNIENMTMNIETRIPTNIGKLISDMICLMDGRVIVVEQRGKVILLTSDGKFEKHLPISGEAWSVSQIKLDNIAVTYANNIKIFNMKKETVTKVIKLNEACFGLTISNNSMAVGLSKDEIRIIDLWKSNTKATQFEETLL</sequence>
<dbReference type="EMBL" id="UYJE01008913">
    <property type="protein sequence ID" value="VDI68456.1"/>
    <property type="molecule type" value="Genomic_DNA"/>
</dbReference>
<gene>
    <name evidence="1" type="ORF">MGAL_10B055705</name>
</gene>
<dbReference type="AlphaFoldDB" id="A0A8B6GTM7"/>
<keyword evidence="2" id="KW-1185">Reference proteome</keyword>
<protein>
    <submittedName>
        <fullName evidence="1">Uncharacterized protein</fullName>
    </submittedName>
</protein>
<accession>A0A8B6GTM7</accession>
<dbReference type="Proteomes" id="UP000596742">
    <property type="component" value="Unassembled WGS sequence"/>
</dbReference>
<dbReference type="SUPFAM" id="SSF50978">
    <property type="entry name" value="WD40 repeat-like"/>
    <property type="match status" value="1"/>
</dbReference>
<proteinExistence type="predicted"/>
<reference evidence="1" key="1">
    <citation type="submission" date="2018-11" db="EMBL/GenBank/DDBJ databases">
        <authorList>
            <person name="Alioto T."/>
            <person name="Alioto T."/>
        </authorList>
    </citation>
    <scope>NUCLEOTIDE SEQUENCE</scope>
</reference>